<evidence type="ECO:0000259" key="1">
    <source>
        <dbReference type="Pfam" id="PF02350"/>
    </source>
</evidence>
<proteinExistence type="predicted"/>
<protein>
    <submittedName>
        <fullName evidence="2">UDP-N-acetylglucosamine 2-epimerase</fullName>
        <ecNumber evidence="2">3.2.1.183</ecNumber>
    </submittedName>
</protein>
<dbReference type="EMBL" id="CP146369">
    <property type="protein sequence ID" value="WWT54605.1"/>
    <property type="molecule type" value="Genomic_DNA"/>
</dbReference>
<dbReference type="SUPFAM" id="SSF53756">
    <property type="entry name" value="UDP-Glycosyltransferase/glycogen phosphorylase"/>
    <property type="match status" value="1"/>
</dbReference>
<dbReference type="InterPro" id="IPR003331">
    <property type="entry name" value="UDP_GlcNAc_Epimerase_2_dom"/>
</dbReference>
<organism evidence="2 3">
    <name type="scientific">Brevundimonas olei</name>
    <dbReference type="NCBI Taxonomy" id="657642"/>
    <lineage>
        <taxon>Bacteria</taxon>
        <taxon>Pseudomonadati</taxon>
        <taxon>Pseudomonadota</taxon>
        <taxon>Alphaproteobacteria</taxon>
        <taxon>Caulobacterales</taxon>
        <taxon>Caulobacteraceae</taxon>
        <taxon>Brevundimonas</taxon>
    </lineage>
</organism>
<name>A0ABZ2II40_9CAUL</name>
<sequence>MFTATRAEYGLLYPILSALRESERLEAVLIVSGTHLSPDHGMTVAEIENDGQAIAARIPIQQSDDDALSVGLAMAAALKGCVEAFSTLNLDAVLLLGDRTELLGAAAAATALQLPILHIEGGHVTEGAVDDAVRHAITKLAALHFTAAEPYRQRIIQMGEDPERVFTVGSTGLDNLMAEGVRSIAEIGAEIGLDLSPAFLLVTFHPETLGAQAPEDQMAALRQALDDLPDFKVLYTLPNADEGNKAIRRAIADHVSAAPGRVFAVESLGRRRYAWALSAAAAVVGNSSSGVIEAPAHRVATVNIGDRQQGRLRAASVLDVPAEAAAIGQAIRRGVSPEFRCLIRDQINPMGDGAAGRRIVEILEGVSFESLRRKRFRDL</sequence>
<dbReference type="PANTHER" id="PTHR43174:SF3">
    <property type="entry name" value="UDP-N-ACETYLGLUCOSAMINE 2-EPIMERASE"/>
    <property type="match status" value="1"/>
</dbReference>
<keyword evidence="2" id="KW-0378">Hydrolase</keyword>
<dbReference type="InterPro" id="IPR020004">
    <property type="entry name" value="UDP-GlcNAc_Epase"/>
</dbReference>
<keyword evidence="2" id="KW-0326">Glycosidase</keyword>
<feature type="domain" description="UDP-N-acetylglucosamine 2-epimerase" evidence="1">
    <location>
        <begin position="18"/>
        <end position="364"/>
    </location>
</feature>
<gene>
    <name evidence="2" type="primary">neuC</name>
    <name evidence="2" type="ORF">V8J38_15340</name>
</gene>
<dbReference type="Pfam" id="PF02350">
    <property type="entry name" value="Epimerase_2"/>
    <property type="match status" value="1"/>
</dbReference>
<keyword evidence="3" id="KW-1185">Reference proteome</keyword>
<evidence type="ECO:0000313" key="2">
    <source>
        <dbReference type="EMBL" id="WWT54605.1"/>
    </source>
</evidence>
<dbReference type="NCBIfam" id="TIGR03568">
    <property type="entry name" value="NeuC_NnaA"/>
    <property type="match status" value="1"/>
</dbReference>
<dbReference type="RefSeq" id="WP_338576929.1">
    <property type="nucleotide sequence ID" value="NZ_CP146369.1"/>
</dbReference>
<dbReference type="InterPro" id="IPR029767">
    <property type="entry name" value="WecB-like"/>
</dbReference>
<dbReference type="Proteomes" id="UP001363460">
    <property type="component" value="Chromosome"/>
</dbReference>
<dbReference type="EC" id="3.2.1.183" evidence="2"/>
<dbReference type="PANTHER" id="PTHR43174">
    <property type="entry name" value="UDP-N-ACETYLGLUCOSAMINE 2-EPIMERASE"/>
    <property type="match status" value="1"/>
</dbReference>
<reference evidence="2 3" key="1">
    <citation type="submission" date="2024-02" db="EMBL/GenBank/DDBJ databases">
        <title>Distribution and functional of Brevundimonas-related endobacteria within Verticillium dahliae.</title>
        <authorList>
            <person name="Zeng H."/>
        </authorList>
    </citation>
    <scope>NUCLEOTIDE SEQUENCE [LARGE SCALE GENOMIC DNA]</scope>
    <source>
        <strain evidence="2 3">TRM 44200</strain>
    </source>
</reference>
<accession>A0ABZ2II40</accession>
<dbReference type="Gene3D" id="3.40.50.2000">
    <property type="entry name" value="Glycogen Phosphorylase B"/>
    <property type="match status" value="2"/>
</dbReference>
<dbReference type="GO" id="GO:0016798">
    <property type="term" value="F:hydrolase activity, acting on glycosyl bonds"/>
    <property type="evidence" value="ECO:0007669"/>
    <property type="project" value="UniProtKB-KW"/>
</dbReference>
<evidence type="ECO:0000313" key="3">
    <source>
        <dbReference type="Proteomes" id="UP001363460"/>
    </source>
</evidence>